<dbReference type="EC" id="2.4.1.14" evidence="2"/>
<evidence type="ECO:0000256" key="5">
    <source>
        <dbReference type="ARBA" id="ARBA00047471"/>
    </source>
</evidence>
<accession>A0A517X0G5</accession>
<feature type="domain" description="Glycosyl transferase family 1" evidence="7">
    <location>
        <begin position="271"/>
        <end position="450"/>
    </location>
</feature>
<dbReference type="InterPro" id="IPR012821">
    <property type="entry name" value="Sucrose_P_synth_Pase-like_dom"/>
</dbReference>
<evidence type="ECO:0000256" key="1">
    <source>
        <dbReference type="ARBA" id="ARBA00006530"/>
    </source>
</evidence>
<keyword evidence="3 10" id="KW-0328">Glycosyltransferase</keyword>
<dbReference type="InterPro" id="IPR006380">
    <property type="entry name" value="SPP-like_dom"/>
</dbReference>
<evidence type="ECO:0000313" key="10">
    <source>
        <dbReference type="EMBL" id="QDU10999.1"/>
    </source>
</evidence>
<dbReference type="GO" id="GO:0016791">
    <property type="term" value="F:phosphatase activity"/>
    <property type="evidence" value="ECO:0007669"/>
    <property type="project" value="UniProtKB-ARBA"/>
</dbReference>
<dbReference type="InterPro" id="IPR001296">
    <property type="entry name" value="Glyco_trans_1"/>
</dbReference>
<dbReference type="EMBL" id="CP037422">
    <property type="protein sequence ID" value="QDU10999.1"/>
    <property type="molecule type" value="Genomic_DNA"/>
</dbReference>
<feature type="region of interest" description="Disordered" evidence="6">
    <location>
        <begin position="1"/>
        <end position="25"/>
    </location>
</feature>
<evidence type="ECO:0000256" key="3">
    <source>
        <dbReference type="ARBA" id="ARBA00022676"/>
    </source>
</evidence>
<dbReference type="NCBIfam" id="TIGR02472">
    <property type="entry name" value="sucr_P_syn_N"/>
    <property type="match status" value="1"/>
</dbReference>
<dbReference type="OrthoDB" id="9781413at2"/>
<organism evidence="10 11">
    <name type="scientific">Gimesia aquarii</name>
    <dbReference type="NCBI Taxonomy" id="2527964"/>
    <lineage>
        <taxon>Bacteria</taxon>
        <taxon>Pseudomonadati</taxon>
        <taxon>Planctomycetota</taxon>
        <taxon>Planctomycetia</taxon>
        <taxon>Planctomycetales</taxon>
        <taxon>Planctomycetaceae</taxon>
        <taxon>Gimesia</taxon>
    </lineage>
</organism>
<dbReference type="InterPro" id="IPR044161">
    <property type="entry name" value="SPS"/>
</dbReference>
<evidence type="ECO:0000256" key="4">
    <source>
        <dbReference type="ARBA" id="ARBA00022679"/>
    </source>
</evidence>
<dbReference type="Pfam" id="PF13439">
    <property type="entry name" value="Glyco_transf_4"/>
    <property type="match status" value="1"/>
</dbReference>
<dbReference type="InterPro" id="IPR036412">
    <property type="entry name" value="HAD-like_sf"/>
</dbReference>
<dbReference type="AlphaFoldDB" id="A0A517X0G5"/>
<dbReference type="GO" id="GO:0046524">
    <property type="term" value="F:sucrose-phosphate synthase activity"/>
    <property type="evidence" value="ECO:0007669"/>
    <property type="project" value="UniProtKB-EC"/>
</dbReference>
<dbReference type="InterPro" id="IPR012822">
    <property type="entry name" value="SucroseP_synth_GlycoTrfase_dom"/>
</dbReference>
<dbReference type="RefSeq" id="WP_145178857.1">
    <property type="nucleotide sequence ID" value="NZ_CP037422.1"/>
</dbReference>
<evidence type="ECO:0000256" key="6">
    <source>
        <dbReference type="SAM" id="MobiDB-lite"/>
    </source>
</evidence>
<feature type="domain" description="Sucrose phosphatase-like" evidence="8">
    <location>
        <begin position="494"/>
        <end position="729"/>
    </location>
</feature>
<dbReference type="Gene3D" id="3.40.50.1000">
    <property type="entry name" value="HAD superfamily/HAD-like"/>
    <property type="match status" value="1"/>
</dbReference>
<evidence type="ECO:0000259" key="9">
    <source>
        <dbReference type="Pfam" id="PF13439"/>
    </source>
</evidence>
<dbReference type="Pfam" id="PF00534">
    <property type="entry name" value="Glycos_transf_1"/>
    <property type="match status" value="1"/>
</dbReference>
<dbReference type="InterPro" id="IPR006379">
    <property type="entry name" value="HAD-SF_hydro_IIB"/>
</dbReference>
<dbReference type="Gene3D" id="3.40.50.2000">
    <property type="entry name" value="Glycogen Phosphorylase B"/>
    <property type="match status" value="2"/>
</dbReference>
<comment type="similarity">
    <text evidence="1">Belongs to the glycosyltransferase 1 family.</text>
</comment>
<proteinExistence type="inferred from homology"/>
<dbReference type="Pfam" id="PF05116">
    <property type="entry name" value="S6PP"/>
    <property type="match status" value="1"/>
</dbReference>
<sequence>MVQNKTSRSPRKQLEPISETVTSGTPIIQPEDLKVTLISLHGLIRAQNPELGRDSDTGGQVKYVLELARELAAHTHVREVEILTRQIIDPKIDDDYAQVEEPISENAKIVRIPFGPKRYLRKEALWPYLELFVDQTLQHFKRTGLPDIIHGHYADAGAAGAQLARLLHIPYVFTGHSLGRVKRQRLSLGKTDPAALEKKYKFTTRIEAEELALETASMVVTSTSQEVQQQYELYDHYQPSRMEVIPPGVDLTSFSPVDKDWQTPLIADNLAQFLRNPDKPMILTMARPDERKNLEMLVRVYGESEQLQELANLVMVMGTREDLRELPKAQQSIINNVLHLIDRYDLYGKVAYPKSHQPNDVPELYRLAAMAKGVFINPALTEPFGLTLLEAGATGLPIVATNDGGPRDIIANCQNGLLVDPMDQTAIEHALLRVLTEPEEWTIWSQNGIKGTREHYSWNNHANRYLRDLHDILEHSPVPVLKDKSTPRRLPEFDRLIITDLDNTLTGDPEALQEFIELIRKNEHIGFGIATGRRLDSAMELINELGLPQPDLIDTDAGTQLHYGENLMPDNSWRKSIGYAWKPEEIRNVLDELPGFFPQEEDHQSEFKISYEVDTSLSPSLSSIKKTLREAGLRAKVIMSLGMYLDVIPVRGGSDFTMRHVLWKWGFAPEHVLVSGDSGNDAGMLLGRSLGVVVGNHSEELERLRNRPRIYFAKASHAAGILEGIKYYNFLDKITIPNDRIE</sequence>
<evidence type="ECO:0000259" key="8">
    <source>
        <dbReference type="Pfam" id="PF05116"/>
    </source>
</evidence>
<dbReference type="CDD" id="cd03800">
    <property type="entry name" value="GT4_sucrose_synthase"/>
    <property type="match status" value="1"/>
</dbReference>
<dbReference type="PANTHER" id="PTHR46039">
    <property type="entry name" value="SUCROSE-PHOSPHATE SYNTHASE 3-RELATED"/>
    <property type="match status" value="1"/>
</dbReference>
<dbReference type="PANTHER" id="PTHR46039:SF5">
    <property type="entry name" value="SUCROSE-PHOSPHATE SYNTHASE 3-RELATED"/>
    <property type="match status" value="1"/>
</dbReference>
<dbReference type="InterPro" id="IPR028098">
    <property type="entry name" value="Glyco_trans_4-like_N"/>
</dbReference>
<reference evidence="10 11" key="1">
    <citation type="submission" date="2019-03" db="EMBL/GenBank/DDBJ databases">
        <title>Deep-cultivation of Planctomycetes and their phenomic and genomic characterization uncovers novel biology.</title>
        <authorList>
            <person name="Wiegand S."/>
            <person name="Jogler M."/>
            <person name="Boedeker C."/>
            <person name="Pinto D."/>
            <person name="Vollmers J."/>
            <person name="Rivas-Marin E."/>
            <person name="Kohn T."/>
            <person name="Peeters S.H."/>
            <person name="Heuer A."/>
            <person name="Rast P."/>
            <person name="Oberbeckmann S."/>
            <person name="Bunk B."/>
            <person name="Jeske O."/>
            <person name="Meyerdierks A."/>
            <person name="Storesund J.E."/>
            <person name="Kallscheuer N."/>
            <person name="Luecker S."/>
            <person name="Lage O.M."/>
            <person name="Pohl T."/>
            <person name="Merkel B.J."/>
            <person name="Hornburger P."/>
            <person name="Mueller R.-W."/>
            <person name="Bruemmer F."/>
            <person name="Labrenz M."/>
            <person name="Spormann A.M."/>
            <person name="Op den Camp H."/>
            <person name="Overmann J."/>
            <person name="Amann R."/>
            <person name="Jetten M.S.M."/>
            <person name="Mascher T."/>
            <person name="Medema M.H."/>
            <person name="Devos D.P."/>
            <person name="Kaster A.-K."/>
            <person name="Ovreas L."/>
            <person name="Rohde M."/>
            <person name="Galperin M.Y."/>
            <person name="Jogler C."/>
        </authorList>
    </citation>
    <scope>NUCLEOTIDE SEQUENCE [LARGE SCALE GENOMIC DNA]</scope>
    <source>
        <strain evidence="10 11">V202</strain>
    </source>
</reference>
<dbReference type="SUPFAM" id="SSF56784">
    <property type="entry name" value="HAD-like"/>
    <property type="match status" value="1"/>
</dbReference>
<feature type="domain" description="Glycosyltransferase subfamily 4-like N-terminal" evidence="9">
    <location>
        <begin position="58"/>
        <end position="252"/>
    </location>
</feature>
<gene>
    <name evidence="10" type="primary">mfpsA</name>
    <name evidence="10" type="ORF">V202x_44150</name>
</gene>
<name>A0A517X0G5_9PLAN</name>
<keyword evidence="4 10" id="KW-0808">Transferase</keyword>
<evidence type="ECO:0000313" key="11">
    <source>
        <dbReference type="Proteomes" id="UP000318384"/>
    </source>
</evidence>
<evidence type="ECO:0000256" key="2">
    <source>
        <dbReference type="ARBA" id="ARBA00012536"/>
    </source>
</evidence>
<dbReference type="Proteomes" id="UP000318384">
    <property type="component" value="Chromosome"/>
</dbReference>
<comment type="catalytic activity">
    <reaction evidence="5">
        <text>beta-D-fructose 6-phosphate + UDP-alpha-D-glucose = sucrose 6(F)-phosphate + UDP + H(+)</text>
        <dbReference type="Rhea" id="RHEA:22172"/>
        <dbReference type="ChEBI" id="CHEBI:15378"/>
        <dbReference type="ChEBI" id="CHEBI:57634"/>
        <dbReference type="ChEBI" id="CHEBI:57723"/>
        <dbReference type="ChEBI" id="CHEBI:58223"/>
        <dbReference type="ChEBI" id="CHEBI:58885"/>
        <dbReference type="EC" id="2.4.1.14"/>
    </reaction>
</comment>
<dbReference type="NCBIfam" id="TIGR02471">
    <property type="entry name" value="sucr_syn_bact_C"/>
    <property type="match status" value="1"/>
</dbReference>
<evidence type="ECO:0000259" key="7">
    <source>
        <dbReference type="Pfam" id="PF00534"/>
    </source>
</evidence>
<dbReference type="Gene3D" id="3.90.1070.10">
    <property type="match status" value="1"/>
</dbReference>
<dbReference type="InterPro" id="IPR023214">
    <property type="entry name" value="HAD_sf"/>
</dbReference>
<keyword evidence="11" id="KW-1185">Reference proteome</keyword>
<dbReference type="SUPFAM" id="SSF53756">
    <property type="entry name" value="UDP-Glycosyltransferase/glycogen phosphorylase"/>
    <property type="match status" value="1"/>
</dbReference>
<protein>
    <recommendedName>
        <fullName evidence="2">sucrose-phosphate synthase</fullName>
        <ecNumber evidence="2">2.4.1.14</ecNumber>
    </recommendedName>
</protein>
<dbReference type="NCBIfam" id="TIGR01484">
    <property type="entry name" value="HAD-SF-IIB"/>
    <property type="match status" value="1"/>
</dbReference>